<dbReference type="STRING" id="1960309.SAMN03159343_2147"/>
<feature type="transmembrane region" description="Helical" evidence="1">
    <location>
        <begin position="78"/>
        <end position="96"/>
    </location>
</feature>
<dbReference type="EMBL" id="FMUH01000003">
    <property type="protein sequence ID" value="SCX49267.1"/>
    <property type="molecule type" value="Genomic_DNA"/>
</dbReference>
<sequence>MRAAVDRERHISQVTSYGFLARRGPKRSVTVTPAPLRYWQYNLVSPGVALATVAAVVVWLLALGLISGWPAARQEAPLAVVLGLLVLVLATSRFTVSDHAVSTDIAGLRQTSSFGVVPLVLVEDVVAARAPAGWPRAKRRGGWWPGRRRVVVRHLSADGAAGRAFTVWVRDPEAFADALGHPLA</sequence>
<feature type="transmembrane region" description="Helical" evidence="1">
    <location>
        <begin position="43"/>
        <end position="66"/>
    </location>
</feature>
<organism evidence="2 3">
    <name type="scientific">Klenkia marina</name>
    <dbReference type="NCBI Taxonomy" id="1960309"/>
    <lineage>
        <taxon>Bacteria</taxon>
        <taxon>Bacillati</taxon>
        <taxon>Actinomycetota</taxon>
        <taxon>Actinomycetes</taxon>
        <taxon>Geodermatophilales</taxon>
        <taxon>Geodermatophilaceae</taxon>
        <taxon>Klenkia</taxon>
    </lineage>
</organism>
<evidence type="ECO:0008006" key="4">
    <source>
        <dbReference type="Google" id="ProtNLM"/>
    </source>
</evidence>
<evidence type="ECO:0000313" key="3">
    <source>
        <dbReference type="Proteomes" id="UP000198981"/>
    </source>
</evidence>
<protein>
    <recommendedName>
        <fullName evidence="4">PH domain-containing protein</fullName>
    </recommendedName>
</protein>
<keyword evidence="1" id="KW-0812">Transmembrane</keyword>
<proteinExistence type="predicted"/>
<evidence type="ECO:0000313" key="2">
    <source>
        <dbReference type="EMBL" id="SCX49267.1"/>
    </source>
</evidence>
<keyword evidence="3" id="KW-1185">Reference proteome</keyword>
<evidence type="ECO:0000256" key="1">
    <source>
        <dbReference type="SAM" id="Phobius"/>
    </source>
</evidence>
<reference evidence="3" key="1">
    <citation type="submission" date="2016-10" db="EMBL/GenBank/DDBJ databases">
        <authorList>
            <person name="Varghese N."/>
            <person name="Submissions S."/>
        </authorList>
    </citation>
    <scope>NUCLEOTIDE SEQUENCE [LARGE SCALE GENOMIC DNA]</scope>
    <source>
        <strain evidence="3">DSM 45722</strain>
    </source>
</reference>
<accession>A0A1G4Y704</accession>
<gene>
    <name evidence="2" type="ORF">SAMN03159343_2147</name>
</gene>
<keyword evidence="1" id="KW-1133">Transmembrane helix</keyword>
<name>A0A1G4Y704_9ACTN</name>
<dbReference type="Proteomes" id="UP000198981">
    <property type="component" value="Unassembled WGS sequence"/>
</dbReference>
<dbReference type="AlphaFoldDB" id="A0A1G4Y704"/>
<keyword evidence="1" id="KW-0472">Membrane</keyword>